<dbReference type="GO" id="GO:0005886">
    <property type="term" value="C:plasma membrane"/>
    <property type="evidence" value="ECO:0007669"/>
    <property type="project" value="UniProtKB-SubCell"/>
</dbReference>
<dbReference type="InterPro" id="IPR028362">
    <property type="entry name" value="AlgI"/>
</dbReference>
<organism evidence="10">
    <name type="scientific">marine metagenome</name>
    <dbReference type="NCBI Taxonomy" id="408172"/>
    <lineage>
        <taxon>unclassified sequences</taxon>
        <taxon>metagenomes</taxon>
        <taxon>ecological metagenomes</taxon>
    </lineage>
</organism>
<sequence>MLFNTVEFVIFFIIILSIFVILKNRHFHHIFLLGASYLFFYWSSNYLITLLIFTSVWVFYFGKIIHHTTDKKTKKILLAISLAGNLGLLGFFKYSDFVITEFNFLGQYLDLGTEIPLLNIALPIAISFYTFQSMSYTIDIYRGKLEPSKSLREVAIFVAFFPQIIAGPILRAKDFLPQLREKMDKLKLTKLRFIRLEKANLQIGVTMMALGFFKKMFFADNIAPMVNEIFSMPMGLESFTIIWGTIGFGIQVYCDFSGYSDIAIGAALILGFKIPLNFNKPFFATSPADFWRRWHISLSSWVKDYLFIPIVYRKIGSDLVLIFGVLFAFILLGLWHGAGWNFIIFGLIHGIYVAIETY</sequence>
<dbReference type="AlphaFoldDB" id="A0A382JII7"/>
<dbReference type="GO" id="GO:0042121">
    <property type="term" value="P:alginic acid biosynthetic process"/>
    <property type="evidence" value="ECO:0007669"/>
    <property type="project" value="InterPro"/>
</dbReference>
<feature type="transmembrane region" description="Helical" evidence="9">
    <location>
        <begin position="315"/>
        <end position="332"/>
    </location>
</feature>
<dbReference type="Pfam" id="PF03062">
    <property type="entry name" value="MBOAT"/>
    <property type="match status" value="1"/>
</dbReference>
<feature type="transmembrane region" description="Helical" evidence="9">
    <location>
        <begin position="229"/>
        <end position="250"/>
    </location>
</feature>
<dbReference type="EMBL" id="UINC01074364">
    <property type="protein sequence ID" value="SVC11475.1"/>
    <property type="molecule type" value="Genomic_DNA"/>
</dbReference>
<dbReference type="InterPro" id="IPR051085">
    <property type="entry name" value="MB_O-acyltransferase"/>
</dbReference>
<name>A0A382JII7_9ZZZZ</name>
<evidence type="ECO:0008006" key="11">
    <source>
        <dbReference type="Google" id="ProtNLM"/>
    </source>
</evidence>
<dbReference type="InterPro" id="IPR004299">
    <property type="entry name" value="MBOAT_fam"/>
</dbReference>
<comment type="similarity">
    <text evidence="2">Belongs to the membrane-bound acyltransferase family.</text>
</comment>
<keyword evidence="8" id="KW-0012">Acyltransferase</keyword>
<gene>
    <name evidence="10" type="ORF">METZ01_LOCUS264329</name>
</gene>
<reference evidence="10" key="1">
    <citation type="submission" date="2018-05" db="EMBL/GenBank/DDBJ databases">
        <authorList>
            <person name="Lanie J.A."/>
            <person name="Ng W.-L."/>
            <person name="Kazmierczak K.M."/>
            <person name="Andrzejewski T.M."/>
            <person name="Davidsen T.M."/>
            <person name="Wayne K.J."/>
            <person name="Tettelin H."/>
            <person name="Glass J.I."/>
            <person name="Rusch D."/>
            <person name="Podicherti R."/>
            <person name="Tsui H.-C.T."/>
            <person name="Winkler M.E."/>
        </authorList>
    </citation>
    <scope>NUCLEOTIDE SEQUENCE</scope>
</reference>
<feature type="non-terminal residue" evidence="10">
    <location>
        <position position="358"/>
    </location>
</feature>
<dbReference type="GO" id="GO:0016746">
    <property type="term" value="F:acyltransferase activity"/>
    <property type="evidence" value="ECO:0007669"/>
    <property type="project" value="UniProtKB-KW"/>
</dbReference>
<dbReference type="PIRSF" id="PIRSF016636">
    <property type="entry name" value="AlgI_DltB"/>
    <property type="match status" value="1"/>
</dbReference>
<keyword evidence="3" id="KW-1003">Cell membrane</keyword>
<keyword evidence="7 9" id="KW-0472">Membrane</keyword>
<feature type="transmembrane region" description="Helical" evidence="9">
    <location>
        <begin position="338"/>
        <end position="355"/>
    </location>
</feature>
<evidence type="ECO:0000256" key="8">
    <source>
        <dbReference type="ARBA" id="ARBA00023315"/>
    </source>
</evidence>
<accession>A0A382JII7</accession>
<dbReference type="InterPro" id="IPR024194">
    <property type="entry name" value="Ac/AlaTfrase_AlgI/DltB"/>
</dbReference>
<keyword evidence="6 9" id="KW-1133">Transmembrane helix</keyword>
<evidence type="ECO:0000256" key="7">
    <source>
        <dbReference type="ARBA" id="ARBA00023136"/>
    </source>
</evidence>
<dbReference type="PIRSF" id="PIRSF500217">
    <property type="entry name" value="AlgI"/>
    <property type="match status" value="1"/>
</dbReference>
<keyword evidence="4" id="KW-0808">Transferase</keyword>
<feature type="transmembrane region" description="Helical" evidence="9">
    <location>
        <begin position="77"/>
        <end position="95"/>
    </location>
</feature>
<feature type="transmembrane region" description="Helical" evidence="9">
    <location>
        <begin position="199"/>
        <end position="217"/>
    </location>
</feature>
<protein>
    <recommendedName>
        <fullName evidence="11">MBOAT family protein</fullName>
    </recommendedName>
</protein>
<evidence type="ECO:0000256" key="3">
    <source>
        <dbReference type="ARBA" id="ARBA00022475"/>
    </source>
</evidence>
<evidence type="ECO:0000256" key="5">
    <source>
        <dbReference type="ARBA" id="ARBA00022692"/>
    </source>
</evidence>
<proteinExistence type="inferred from homology"/>
<feature type="transmembrane region" description="Helical" evidence="9">
    <location>
        <begin position="115"/>
        <end position="131"/>
    </location>
</feature>
<feature type="transmembrane region" description="Helical" evidence="9">
    <location>
        <begin position="6"/>
        <end position="22"/>
    </location>
</feature>
<feature type="transmembrane region" description="Helical" evidence="9">
    <location>
        <begin position="151"/>
        <end position="170"/>
    </location>
</feature>
<evidence type="ECO:0000256" key="6">
    <source>
        <dbReference type="ARBA" id="ARBA00022989"/>
    </source>
</evidence>
<evidence type="ECO:0000256" key="4">
    <source>
        <dbReference type="ARBA" id="ARBA00022679"/>
    </source>
</evidence>
<feature type="transmembrane region" description="Helical" evidence="9">
    <location>
        <begin position="48"/>
        <end position="65"/>
    </location>
</feature>
<dbReference type="PANTHER" id="PTHR13285">
    <property type="entry name" value="ACYLTRANSFERASE"/>
    <property type="match status" value="1"/>
</dbReference>
<keyword evidence="5 9" id="KW-0812">Transmembrane</keyword>
<evidence type="ECO:0000256" key="9">
    <source>
        <dbReference type="SAM" id="Phobius"/>
    </source>
</evidence>
<evidence type="ECO:0000256" key="1">
    <source>
        <dbReference type="ARBA" id="ARBA00004651"/>
    </source>
</evidence>
<evidence type="ECO:0000256" key="2">
    <source>
        <dbReference type="ARBA" id="ARBA00010323"/>
    </source>
</evidence>
<comment type="subcellular location">
    <subcellularLocation>
        <location evidence="1">Cell membrane</location>
        <topology evidence="1">Multi-pass membrane protein</topology>
    </subcellularLocation>
</comment>
<dbReference type="PANTHER" id="PTHR13285:SF23">
    <property type="entry name" value="TEICHOIC ACID D-ALANYLTRANSFERASE"/>
    <property type="match status" value="1"/>
</dbReference>
<evidence type="ECO:0000313" key="10">
    <source>
        <dbReference type="EMBL" id="SVC11475.1"/>
    </source>
</evidence>